<accession>A0A8T0MFT9</accession>
<proteinExistence type="inferred from homology"/>
<name>A0A8T0MFT9_PANVG</name>
<comment type="caution">
    <text evidence="6">The sequence shown here is derived from an EMBL/GenBank/DDBJ whole genome shotgun (WGS) entry which is preliminary data.</text>
</comment>
<feature type="domain" description="COBRA C-terminal" evidence="5">
    <location>
        <begin position="263"/>
        <end position="456"/>
    </location>
</feature>
<evidence type="ECO:0000256" key="3">
    <source>
        <dbReference type="ARBA" id="ARBA00023180"/>
    </source>
</evidence>
<keyword evidence="2" id="KW-0732">Signal</keyword>
<dbReference type="PANTHER" id="PTHR31673:SF32">
    <property type="entry name" value="COBRA-LIKE PROTEIN"/>
    <property type="match status" value="1"/>
</dbReference>
<dbReference type="InterPro" id="IPR006918">
    <property type="entry name" value="COBRA_pln"/>
</dbReference>
<evidence type="ECO:0000256" key="4">
    <source>
        <dbReference type="PIRNR" id="PIRNR038122"/>
    </source>
</evidence>
<keyword evidence="7" id="KW-1185">Reference proteome</keyword>
<dbReference type="GO" id="GO:0010215">
    <property type="term" value="P:cellulose microfibril organization"/>
    <property type="evidence" value="ECO:0007669"/>
    <property type="project" value="InterPro"/>
</dbReference>
<dbReference type="PIRSF" id="PIRSF038122">
    <property type="entry name" value="COBRA"/>
    <property type="match status" value="1"/>
</dbReference>
<dbReference type="Proteomes" id="UP000823388">
    <property type="component" value="Chromosome 9N"/>
</dbReference>
<comment type="similarity">
    <text evidence="1 4">Belongs to the COBRA family.</text>
</comment>
<evidence type="ECO:0000313" key="6">
    <source>
        <dbReference type="EMBL" id="KAG2535153.1"/>
    </source>
</evidence>
<keyword evidence="3" id="KW-0325">Glycoprotein</keyword>
<gene>
    <name evidence="6" type="ORF">PVAP13_9NG096800</name>
</gene>
<dbReference type="AlphaFoldDB" id="A0A8T0MFT9"/>
<evidence type="ECO:0000259" key="5">
    <source>
        <dbReference type="Pfam" id="PF25079"/>
    </source>
</evidence>
<dbReference type="InterPro" id="IPR056900">
    <property type="entry name" value="COB_C"/>
</dbReference>
<dbReference type="EMBL" id="CM029054">
    <property type="protein sequence ID" value="KAG2535153.1"/>
    <property type="molecule type" value="Genomic_DNA"/>
</dbReference>
<reference evidence="6" key="1">
    <citation type="submission" date="2020-05" db="EMBL/GenBank/DDBJ databases">
        <title>WGS assembly of Panicum virgatum.</title>
        <authorList>
            <person name="Lovell J.T."/>
            <person name="Jenkins J."/>
            <person name="Shu S."/>
            <person name="Juenger T.E."/>
            <person name="Schmutz J."/>
        </authorList>
    </citation>
    <scope>NUCLEOTIDE SEQUENCE</scope>
    <source>
        <strain evidence="6">AP13</strain>
    </source>
</reference>
<dbReference type="PANTHER" id="PTHR31673">
    <property type="entry name" value="PROTEIN COBRA"/>
    <property type="match status" value="1"/>
</dbReference>
<dbReference type="Pfam" id="PF04833">
    <property type="entry name" value="COBRA"/>
    <property type="match status" value="1"/>
</dbReference>
<evidence type="ECO:0000256" key="2">
    <source>
        <dbReference type="ARBA" id="ARBA00022729"/>
    </source>
</evidence>
<sequence>MCYKLSRPPALLHILAGYPAAELAAVGSETGGGEGRMAPRGRQVTCYGAAVLLAAALLLSAPDATEAYDSLDPNGNITIKWDVMHWTPDGYVAVVTMYNYQQFRHIGAPGWQLGWTWAKQEVIWSMAGAQATKQGDCSRFKGNIPHSCKKDPVVVDLLPDTPYNMQIANCCKAGVISTFTQDPANAASSFQLSIGLAGTTTKDVKLPKNFTLRTPGPGYTCGRAIVGKPSVFFTPDGRRATRAFMTWKVTCTYSQFLAQKTPSCCVSLSLFYNDTTVSCATCSCGCRNPNGTNCVNKGSPHLGSAIDGPGKWTGQPLVECTSHMCPVRINWLVKQNYKDYWRVQITITNFNFRMNYTEWNLVVLHPNFDNITQLFGLNYKPLTPYGPSINDTAMFWGVKPGNDVLMQAGSKLGSVQGELLLRKDSQTFTFEKEWVFPRRVYFNGDNCVLPSPESYPSFAENASPVTKESSG</sequence>
<dbReference type="Pfam" id="PF25079">
    <property type="entry name" value="COB_C"/>
    <property type="match status" value="1"/>
</dbReference>
<dbReference type="GO" id="GO:0005886">
    <property type="term" value="C:plasma membrane"/>
    <property type="evidence" value="ECO:0007669"/>
    <property type="project" value="TreeGrafter"/>
</dbReference>
<evidence type="ECO:0000256" key="1">
    <source>
        <dbReference type="ARBA" id="ARBA00005507"/>
    </source>
</evidence>
<organism evidence="6 7">
    <name type="scientific">Panicum virgatum</name>
    <name type="common">Blackwell switchgrass</name>
    <dbReference type="NCBI Taxonomy" id="38727"/>
    <lineage>
        <taxon>Eukaryota</taxon>
        <taxon>Viridiplantae</taxon>
        <taxon>Streptophyta</taxon>
        <taxon>Embryophyta</taxon>
        <taxon>Tracheophyta</taxon>
        <taxon>Spermatophyta</taxon>
        <taxon>Magnoliopsida</taxon>
        <taxon>Liliopsida</taxon>
        <taxon>Poales</taxon>
        <taxon>Poaceae</taxon>
        <taxon>PACMAD clade</taxon>
        <taxon>Panicoideae</taxon>
        <taxon>Panicodae</taxon>
        <taxon>Paniceae</taxon>
        <taxon>Panicinae</taxon>
        <taxon>Panicum</taxon>
        <taxon>Panicum sect. Hiantes</taxon>
    </lineage>
</organism>
<evidence type="ECO:0000313" key="7">
    <source>
        <dbReference type="Proteomes" id="UP000823388"/>
    </source>
</evidence>
<protein>
    <recommendedName>
        <fullName evidence="4">COBRA-like protein</fullName>
    </recommendedName>
</protein>
<dbReference type="GO" id="GO:0052324">
    <property type="term" value="P:plant-type cell wall cellulose biosynthetic process"/>
    <property type="evidence" value="ECO:0007669"/>
    <property type="project" value="TreeGrafter"/>
</dbReference>